<sequence>MEGLRGFAVLLVFFVHYADLVRPWIAEDGPLIALCHALAVIGQSGVDLFFVLSGYLIYGSLLSRHQAFLPFMLRRVERLYPAFSAVFVVYIALSFAFPAESKIPEQPAAGALYLLQNFLLLPGLVPIQPMITVAWSLSYELFYYLLIPVLIAVFKLRTRSSAWRTSFFLILAALCAIGIQNGRIHLLMFVAGIVLFEALEHSRLRLSSTAGLVALILGLMSMLLPIPEPMGTTVKVGILCVAFFVLCLACFRAPRDWLPAAFGWTPLRWLGNMSYSYYLLHGLALKGGFLLLSKLAPPKGDQPALFWALLPVMFALTLVASSLLFLLIERPFSLAPRRERGAPRLLQAASASESGS</sequence>
<dbReference type="InterPro" id="IPR050879">
    <property type="entry name" value="Acyltransferase_3"/>
</dbReference>
<feature type="domain" description="Acyltransferase 3" evidence="2">
    <location>
        <begin position="2"/>
        <end position="324"/>
    </location>
</feature>
<evidence type="ECO:0000256" key="1">
    <source>
        <dbReference type="SAM" id="Phobius"/>
    </source>
</evidence>
<feature type="transmembrane region" description="Helical" evidence="1">
    <location>
        <begin position="275"/>
        <end position="292"/>
    </location>
</feature>
<keyword evidence="3" id="KW-0808">Transferase</keyword>
<feature type="transmembrane region" description="Helical" evidence="1">
    <location>
        <begin position="133"/>
        <end position="154"/>
    </location>
</feature>
<accession>A0ABS1X5J1</accession>
<feature type="transmembrane region" description="Helical" evidence="1">
    <location>
        <begin position="206"/>
        <end position="224"/>
    </location>
</feature>
<dbReference type="InterPro" id="IPR002656">
    <property type="entry name" value="Acyl_transf_3_dom"/>
</dbReference>
<keyword evidence="3" id="KW-0012">Acyltransferase</keyword>
<keyword evidence="4" id="KW-1185">Reference proteome</keyword>
<dbReference type="PANTHER" id="PTHR23028">
    <property type="entry name" value="ACETYLTRANSFERASE"/>
    <property type="match status" value="1"/>
</dbReference>
<dbReference type="Pfam" id="PF01757">
    <property type="entry name" value="Acyl_transf_3"/>
    <property type="match status" value="1"/>
</dbReference>
<keyword evidence="1" id="KW-0812">Transmembrane</keyword>
<feature type="transmembrane region" description="Helical" evidence="1">
    <location>
        <begin position="304"/>
        <end position="328"/>
    </location>
</feature>
<gene>
    <name evidence="3" type="ORF">JM946_27535</name>
</gene>
<feature type="transmembrane region" description="Helical" evidence="1">
    <location>
        <begin position="31"/>
        <end position="58"/>
    </location>
</feature>
<feature type="transmembrane region" description="Helical" evidence="1">
    <location>
        <begin position="7"/>
        <end position="25"/>
    </location>
</feature>
<feature type="transmembrane region" description="Helical" evidence="1">
    <location>
        <begin position="79"/>
        <end position="97"/>
    </location>
</feature>
<feature type="transmembrane region" description="Helical" evidence="1">
    <location>
        <begin position="236"/>
        <end position="255"/>
    </location>
</feature>
<feature type="transmembrane region" description="Helical" evidence="1">
    <location>
        <begin position="166"/>
        <end position="194"/>
    </location>
</feature>
<evidence type="ECO:0000313" key="3">
    <source>
        <dbReference type="EMBL" id="MBM0108502.1"/>
    </source>
</evidence>
<keyword evidence="1" id="KW-0472">Membrane</keyword>
<name>A0ABS1X5J1_9GAMM</name>
<dbReference type="Proteomes" id="UP000661077">
    <property type="component" value="Unassembled WGS sequence"/>
</dbReference>
<organism evidence="3 4">
    <name type="scientific">Steroidobacter gossypii</name>
    <dbReference type="NCBI Taxonomy" id="2805490"/>
    <lineage>
        <taxon>Bacteria</taxon>
        <taxon>Pseudomonadati</taxon>
        <taxon>Pseudomonadota</taxon>
        <taxon>Gammaproteobacteria</taxon>
        <taxon>Steroidobacterales</taxon>
        <taxon>Steroidobacteraceae</taxon>
        <taxon>Steroidobacter</taxon>
    </lineage>
</organism>
<protein>
    <submittedName>
        <fullName evidence="3">Acyltransferase</fullName>
    </submittedName>
</protein>
<reference evidence="3 4" key="1">
    <citation type="journal article" date="2021" name="Int. J. Syst. Evol. Microbiol.">
        <title>Steroidobacter gossypii sp. nov., isolated from soil of cotton cropping field.</title>
        <authorList>
            <person name="Huang R."/>
            <person name="Yang S."/>
            <person name="Zhen C."/>
            <person name="Liu W."/>
        </authorList>
    </citation>
    <scope>NUCLEOTIDE SEQUENCE [LARGE SCALE GENOMIC DNA]</scope>
    <source>
        <strain evidence="3 4">S1-65</strain>
    </source>
</reference>
<evidence type="ECO:0000313" key="4">
    <source>
        <dbReference type="Proteomes" id="UP000661077"/>
    </source>
</evidence>
<proteinExistence type="predicted"/>
<keyword evidence="1" id="KW-1133">Transmembrane helix</keyword>
<dbReference type="EMBL" id="JAEVLS010000008">
    <property type="protein sequence ID" value="MBM0108502.1"/>
    <property type="molecule type" value="Genomic_DNA"/>
</dbReference>
<comment type="caution">
    <text evidence="3">The sequence shown here is derived from an EMBL/GenBank/DDBJ whole genome shotgun (WGS) entry which is preliminary data.</text>
</comment>
<evidence type="ECO:0000259" key="2">
    <source>
        <dbReference type="Pfam" id="PF01757"/>
    </source>
</evidence>
<dbReference type="RefSeq" id="WP_218043136.1">
    <property type="nucleotide sequence ID" value="NZ_JAEVLS010000008.1"/>
</dbReference>
<dbReference type="GO" id="GO:0016746">
    <property type="term" value="F:acyltransferase activity"/>
    <property type="evidence" value="ECO:0007669"/>
    <property type="project" value="UniProtKB-KW"/>
</dbReference>